<reference evidence="2" key="2">
    <citation type="submission" date="2020-11" db="EMBL/GenBank/DDBJ databases">
        <authorList>
            <person name="McCartney M.A."/>
            <person name="Auch B."/>
            <person name="Kono T."/>
            <person name="Mallez S."/>
            <person name="Becker A."/>
            <person name="Gohl D.M."/>
            <person name="Silverstein K.A.T."/>
            <person name="Koren S."/>
            <person name="Bechman K.B."/>
            <person name="Herman A."/>
            <person name="Abrahante J.E."/>
            <person name="Garbe J."/>
        </authorList>
    </citation>
    <scope>NUCLEOTIDE SEQUENCE</scope>
    <source>
        <strain evidence="2">Duluth1</strain>
        <tissue evidence="2">Whole animal</tissue>
    </source>
</reference>
<protein>
    <submittedName>
        <fullName evidence="2">Uncharacterized protein</fullName>
    </submittedName>
</protein>
<proteinExistence type="predicted"/>
<feature type="compositionally biased region" description="Basic and acidic residues" evidence="1">
    <location>
        <begin position="1"/>
        <end position="16"/>
    </location>
</feature>
<name>A0A9D4IGJ5_DREPO</name>
<dbReference type="EMBL" id="JAIWYP010000009">
    <property type="protein sequence ID" value="KAH3771667.1"/>
    <property type="molecule type" value="Genomic_DNA"/>
</dbReference>
<sequence length="512" mass="55968">MNKEAVQDFQEGESKERRQKTHTVMEVPAINATIAAASSDPNLTQQKTHLVPAINATIAADSSAPNLTKQKTHSVQAINATIAAASSAPNWTQQETHLVPAISTTIAAASSAPKLTQQKTNSAPAINATIAAASSAPNMTQQKTHAVPAINATIAAASRAPNLSHQQTHSVPAINATVAAASSAPNITQLKTHSVPAINATIAAASSAPNFTQQTTHSLVIENDDNTILGTFKSRILSNSTLPLLTLFTSWNENQEKHLVHNLTLINWRSLHPYVIPVVFTNESSVINECNKAGVTTLPLSKVAADGIPVLKYMFRDAMDHFNTSFYAFSNGDILFTYTLIRTLAHMIHSTTGNLSKPVLIVGRRTNVENVTFEEGLHWENITRISKSRGQLFGGWAEDYFITTPSYSWNKVAEVVIGRRAYDNWLVYNARKMNYTVIDATDTLVAVHQTTEAGNFEGRSHSNRDYNHNLLAKMYTRIPYQAGVVGCIEMYTQYDLKQFQVKVRKVPAYCSV</sequence>
<evidence type="ECO:0000256" key="1">
    <source>
        <dbReference type="SAM" id="MobiDB-lite"/>
    </source>
</evidence>
<evidence type="ECO:0000313" key="2">
    <source>
        <dbReference type="EMBL" id="KAH3771667.1"/>
    </source>
</evidence>
<organism evidence="2 3">
    <name type="scientific">Dreissena polymorpha</name>
    <name type="common">Zebra mussel</name>
    <name type="synonym">Mytilus polymorpha</name>
    <dbReference type="NCBI Taxonomy" id="45954"/>
    <lineage>
        <taxon>Eukaryota</taxon>
        <taxon>Metazoa</taxon>
        <taxon>Spiralia</taxon>
        <taxon>Lophotrochozoa</taxon>
        <taxon>Mollusca</taxon>
        <taxon>Bivalvia</taxon>
        <taxon>Autobranchia</taxon>
        <taxon>Heteroconchia</taxon>
        <taxon>Euheterodonta</taxon>
        <taxon>Imparidentia</taxon>
        <taxon>Neoheterodontei</taxon>
        <taxon>Myida</taxon>
        <taxon>Dreissenoidea</taxon>
        <taxon>Dreissenidae</taxon>
        <taxon>Dreissena</taxon>
    </lineage>
</organism>
<accession>A0A9D4IGJ5</accession>
<gene>
    <name evidence="2" type="ORF">DPMN_172994</name>
</gene>
<feature type="region of interest" description="Disordered" evidence="1">
    <location>
        <begin position="1"/>
        <end position="21"/>
    </location>
</feature>
<dbReference type="Proteomes" id="UP000828390">
    <property type="component" value="Unassembled WGS sequence"/>
</dbReference>
<evidence type="ECO:0000313" key="3">
    <source>
        <dbReference type="Proteomes" id="UP000828390"/>
    </source>
</evidence>
<reference evidence="2" key="1">
    <citation type="journal article" date="2019" name="bioRxiv">
        <title>The Genome of the Zebra Mussel, Dreissena polymorpha: A Resource for Invasive Species Research.</title>
        <authorList>
            <person name="McCartney M.A."/>
            <person name="Auch B."/>
            <person name="Kono T."/>
            <person name="Mallez S."/>
            <person name="Zhang Y."/>
            <person name="Obille A."/>
            <person name="Becker A."/>
            <person name="Abrahante J.E."/>
            <person name="Garbe J."/>
            <person name="Badalamenti J.P."/>
            <person name="Herman A."/>
            <person name="Mangelson H."/>
            <person name="Liachko I."/>
            <person name="Sullivan S."/>
            <person name="Sone E.D."/>
            <person name="Koren S."/>
            <person name="Silverstein K.A.T."/>
            <person name="Beckman K.B."/>
            <person name="Gohl D.M."/>
        </authorList>
    </citation>
    <scope>NUCLEOTIDE SEQUENCE</scope>
    <source>
        <strain evidence="2">Duluth1</strain>
        <tissue evidence="2">Whole animal</tissue>
    </source>
</reference>
<comment type="caution">
    <text evidence="2">The sequence shown here is derived from an EMBL/GenBank/DDBJ whole genome shotgun (WGS) entry which is preliminary data.</text>
</comment>
<dbReference type="AlphaFoldDB" id="A0A9D4IGJ5"/>
<keyword evidence="3" id="KW-1185">Reference proteome</keyword>